<evidence type="ECO:0000256" key="8">
    <source>
        <dbReference type="ARBA" id="ARBA00023136"/>
    </source>
</evidence>
<dbReference type="InterPro" id="IPR040690">
    <property type="entry name" value="FtsX_ECD"/>
</dbReference>
<feature type="domain" description="FtsX extracellular" evidence="13">
    <location>
        <begin position="52"/>
        <end position="143"/>
    </location>
</feature>
<keyword evidence="8 10" id="KW-0472">Membrane</keyword>
<reference evidence="14 15" key="1">
    <citation type="submission" date="2018-07" db="EMBL/GenBank/DDBJ databases">
        <title>Freshwater and sediment microbial communities from various areas in North America, analyzing microbe dynamics in response to fracking.</title>
        <authorList>
            <person name="Lamendella R."/>
        </authorList>
    </citation>
    <scope>NUCLEOTIDE SEQUENCE [LARGE SCALE GENOMIC DNA]</scope>
    <source>
        <strain evidence="14 15">160A</strain>
    </source>
</reference>
<dbReference type="InterPro" id="IPR003838">
    <property type="entry name" value="ABC3_permease_C"/>
</dbReference>
<dbReference type="GO" id="GO:0005886">
    <property type="term" value="C:plasma membrane"/>
    <property type="evidence" value="ECO:0007669"/>
    <property type="project" value="UniProtKB-SubCell"/>
</dbReference>
<keyword evidence="4 10" id="KW-1003">Cell membrane</keyword>
<dbReference type="OrthoDB" id="9813411at2"/>
<dbReference type="PIRSF" id="PIRSF003097">
    <property type="entry name" value="FtsX"/>
    <property type="match status" value="1"/>
</dbReference>
<feature type="transmembrane region" description="Helical" evidence="11">
    <location>
        <begin position="211"/>
        <end position="238"/>
    </location>
</feature>
<feature type="domain" description="ABC3 transporter permease C-terminal" evidence="12">
    <location>
        <begin position="167"/>
        <end position="282"/>
    </location>
</feature>
<evidence type="ECO:0000256" key="7">
    <source>
        <dbReference type="ARBA" id="ARBA00022989"/>
    </source>
</evidence>
<dbReference type="Pfam" id="PF02687">
    <property type="entry name" value="FtsX"/>
    <property type="match status" value="1"/>
</dbReference>
<comment type="subcellular location">
    <subcellularLocation>
        <location evidence="1">Cell membrane</location>
        <topology evidence="1">Multi-pass membrane protein</topology>
    </subcellularLocation>
</comment>
<name>A0A2T0XSG8_9BACT</name>
<evidence type="ECO:0000256" key="6">
    <source>
        <dbReference type="ARBA" id="ARBA00022692"/>
    </source>
</evidence>
<evidence type="ECO:0000256" key="3">
    <source>
        <dbReference type="ARBA" id="ARBA00021907"/>
    </source>
</evidence>
<keyword evidence="5 10" id="KW-0132">Cell division</keyword>
<feature type="transmembrane region" description="Helical" evidence="11">
    <location>
        <begin position="250"/>
        <end position="276"/>
    </location>
</feature>
<dbReference type="STRING" id="1168289.GCA_000259075_00453"/>
<keyword evidence="7 11" id="KW-1133">Transmembrane helix</keyword>
<dbReference type="RefSeq" id="WP_106151890.1">
    <property type="nucleotide sequence ID" value="NZ_PVTS01000002.1"/>
</dbReference>
<feature type="transmembrane region" description="Helical" evidence="11">
    <location>
        <begin position="12"/>
        <end position="36"/>
    </location>
</feature>
<keyword evidence="9 10" id="KW-0131">Cell cycle</keyword>
<keyword evidence="15" id="KW-1185">Reference proteome</keyword>
<protein>
    <recommendedName>
        <fullName evidence="3 10">Cell division protein FtsX</fullName>
    </recommendedName>
</protein>
<dbReference type="GO" id="GO:0051301">
    <property type="term" value="P:cell division"/>
    <property type="evidence" value="ECO:0007669"/>
    <property type="project" value="UniProtKB-KW"/>
</dbReference>
<evidence type="ECO:0000256" key="4">
    <source>
        <dbReference type="ARBA" id="ARBA00022475"/>
    </source>
</evidence>
<dbReference type="Pfam" id="PF18075">
    <property type="entry name" value="FtsX_ECD"/>
    <property type="match status" value="1"/>
</dbReference>
<dbReference type="Proteomes" id="UP000252733">
    <property type="component" value="Unassembled WGS sequence"/>
</dbReference>
<dbReference type="AlphaFoldDB" id="A0A2T0XSG8"/>
<evidence type="ECO:0000256" key="1">
    <source>
        <dbReference type="ARBA" id="ARBA00004651"/>
    </source>
</evidence>
<evidence type="ECO:0000313" key="15">
    <source>
        <dbReference type="Proteomes" id="UP000252733"/>
    </source>
</evidence>
<feature type="transmembrane region" description="Helical" evidence="11">
    <location>
        <begin position="160"/>
        <end position="183"/>
    </location>
</feature>
<dbReference type="Gene3D" id="3.30.70.3040">
    <property type="match status" value="1"/>
</dbReference>
<accession>A0A2T0XSG8</accession>
<evidence type="ECO:0000313" key="14">
    <source>
        <dbReference type="EMBL" id="RCW32027.1"/>
    </source>
</evidence>
<evidence type="ECO:0000256" key="2">
    <source>
        <dbReference type="ARBA" id="ARBA00007379"/>
    </source>
</evidence>
<keyword evidence="6 11" id="KW-0812">Transmembrane</keyword>
<evidence type="ECO:0000256" key="5">
    <source>
        <dbReference type="ARBA" id="ARBA00022618"/>
    </source>
</evidence>
<evidence type="ECO:0000259" key="13">
    <source>
        <dbReference type="Pfam" id="PF18075"/>
    </source>
</evidence>
<sequence>MSNTAAKRKLRSSYVTTVISISLVLFLLGIIGLLFLNAHRLSNYVKENLGFTVLVDDNSREAEVQRLQKILNASPYVREAAYVSKDEAAAIMQEELGEDFVDFLGYNPLLSSIEVKVYAEYANPDSMAVIENQVLNFPQVQEVYYQKNLLHAVNDNIEKITIVLAGFSILLLVIAIALINNTIRLSVYSRRFLIKTMQLVGATRGFIRKPFLATGILNGLAGATIAILLLSTLIYGMNKELQGMIGFDNLFLIGVLFGLVILLGMLITLISTFFAVNKYLRLKADDLYF</sequence>
<evidence type="ECO:0000256" key="11">
    <source>
        <dbReference type="SAM" id="Phobius"/>
    </source>
</evidence>
<dbReference type="PANTHER" id="PTHR47755:SF1">
    <property type="entry name" value="CELL DIVISION PROTEIN FTSX"/>
    <property type="match status" value="1"/>
</dbReference>
<proteinExistence type="inferred from homology"/>
<dbReference type="InterPro" id="IPR004513">
    <property type="entry name" value="FtsX"/>
</dbReference>
<comment type="caution">
    <text evidence="14">The sequence shown here is derived from an EMBL/GenBank/DDBJ whole genome shotgun (WGS) entry which is preliminary data.</text>
</comment>
<comment type="similarity">
    <text evidence="2 10">Belongs to the ABC-4 integral membrane protein family. FtsX subfamily.</text>
</comment>
<dbReference type="EMBL" id="QPIZ01000016">
    <property type="protein sequence ID" value="RCW32027.1"/>
    <property type="molecule type" value="Genomic_DNA"/>
</dbReference>
<dbReference type="PANTHER" id="PTHR47755">
    <property type="entry name" value="CELL DIVISION PROTEIN FTSX"/>
    <property type="match status" value="1"/>
</dbReference>
<organism evidence="14 15">
    <name type="scientific">Marinilabilia salmonicolor</name>
    <dbReference type="NCBI Taxonomy" id="989"/>
    <lineage>
        <taxon>Bacteria</taxon>
        <taxon>Pseudomonadati</taxon>
        <taxon>Bacteroidota</taxon>
        <taxon>Bacteroidia</taxon>
        <taxon>Marinilabiliales</taxon>
        <taxon>Marinilabiliaceae</taxon>
        <taxon>Marinilabilia</taxon>
    </lineage>
</organism>
<gene>
    <name evidence="14" type="ORF">DFO77_11694</name>
</gene>
<evidence type="ECO:0000256" key="9">
    <source>
        <dbReference type="ARBA" id="ARBA00023306"/>
    </source>
</evidence>
<evidence type="ECO:0000256" key="10">
    <source>
        <dbReference type="PIRNR" id="PIRNR003097"/>
    </source>
</evidence>
<evidence type="ECO:0000259" key="12">
    <source>
        <dbReference type="Pfam" id="PF02687"/>
    </source>
</evidence>